<evidence type="ECO:0000313" key="1">
    <source>
        <dbReference type="EMBL" id="AFQ45335.1"/>
    </source>
</evidence>
<sequence>MTDAIARTNERNQLFKDLFSGKTPKRVPISNPATQDFAIQYAGLDLAECQWDLTKLEPVYDKFCQDFYTDTYPGGSIRIPSHYQILGSTPIVMSSSGFMQHPDVVGMLAEEYDEFIASPYDCIVETILPRLYTEFNGPPGKVAMALAKAMKAQADDLASLGAIRAKMNAKYGFAGMVGALTEAPFDFMSDFLRSFKGISGDVRRYPDKVAAACEAVLPLMIKKGTLPNPSMLGYTFIPLHMAPYLREKDFAALYWPTFKKMVETLAGMGQSVQLFVEQDWMRYLDYLYELPENTIMRFEYGDPKIIKEKLGKKHIISGLYPVTLLQTGTKQQCVDKAKELLDILAPGGRYWWQADKSIIHLDINGPVVENLRAVLDYVHENGTY</sequence>
<organism evidence="1 2">
    <name type="scientific">Desulfosporosinus meridiei (strain ATCC BAA-275 / DSM 13257 / KCTC 12902 / NCIMB 13706 / S10)</name>
    <dbReference type="NCBI Taxonomy" id="768704"/>
    <lineage>
        <taxon>Bacteria</taxon>
        <taxon>Bacillati</taxon>
        <taxon>Bacillota</taxon>
        <taxon>Clostridia</taxon>
        <taxon>Eubacteriales</taxon>
        <taxon>Desulfitobacteriaceae</taxon>
        <taxon>Desulfosporosinus</taxon>
    </lineage>
</organism>
<gene>
    <name evidence="1" type="ordered locus">Desmer_3489</name>
</gene>
<dbReference type="OrthoDB" id="9813603at2"/>
<dbReference type="SUPFAM" id="SSF51726">
    <property type="entry name" value="UROD/MetE-like"/>
    <property type="match status" value="1"/>
</dbReference>
<evidence type="ECO:0000313" key="2">
    <source>
        <dbReference type="Proteomes" id="UP000005262"/>
    </source>
</evidence>
<dbReference type="InterPro" id="IPR038071">
    <property type="entry name" value="UROD/MetE-like_sf"/>
</dbReference>
<accession>J7IUF0</accession>
<dbReference type="AlphaFoldDB" id="J7IUF0"/>
<proteinExistence type="predicted"/>
<keyword evidence="2" id="KW-1185">Reference proteome</keyword>
<dbReference type="Gene3D" id="3.20.20.210">
    <property type="match status" value="1"/>
</dbReference>
<dbReference type="EMBL" id="CP003629">
    <property type="protein sequence ID" value="AFQ45335.1"/>
    <property type="molecule type" value="Genomic_DNA"/>
</dbReference>
<name>J7IUF0_DESMD</name>
<dbReference type="STRING" id="768704.Desmer_3489"/>
<dbReference type="KEGG" id="dmi:Desmer_3489"/>
<dbReference type="RefSeq" id="WP_014904244.1">
    <property type="nucleotide sequence ID" value="NC_018515.1"/>
</dbReference>
<reference evidence="1 2" key="1">
    <citation type="journal article" date="2012" name="J. Bacteriol.">
        <title>Complete genome sequences of Desulfosporosinus orientis DSM765T, Desulfosporosinus youngiae DSM17734T, Desulfosporosinus meridiei DSM13257T, and Desulfosporosinus acidiphilus DSM22704T.</title>
        <authorList>
            <person name="Pester M."/>
            <person name="Brambilla E."/>
            <person name="Alazard D."/>
            <person name="Rattei T."/>
            <person name="Weinmaier T."/>
            <person name="Han J."/>
            <person name="Lucas S."/>
            <person name="Lapidus A."/>
            <person name="Cheng J.F."/>
            <person name="Goodwin L."/>
            <person name="Pitluck S."/>
            <person name="Peters L."/>
            <person name="Ovchinnikova G."/>
            <person name="Teshima H."/>
            <person name="Detter J.C."/>
            <person name="Han C.S."/>
            <person name="Tapia R."/>
            <person name="Land M.L."/>
            <person name="Hauser L."/>
            <person name="Kyrpides N.C."/>
            <person name="Ivanova N.N."/>
            <person name="Pagani I."/>
            <person name="Huntmann M."/>
            <person name="Wei C.L."/>
            <person name="Davenport K.W."/>
            <person name="Daligault H."/>
            <person name="Chain P.S."/>
            <person name="Chen A."/>
            <person name="Mavromatis K."/>
            <person name="Markowitz V."/>
            <person name="Szeto E."/>
            <person name="Mikhailova N."/>
            <person name="Pati A."/>
            <person name="Wagner M."/>
            <person name="Woyke T."/>
            <person name="Ollivier B."/>
            <person name="Klenk H.P."/>
            <person name="Spring S."/>
            <person name="Loy A."/>
        </authorList>
    </citation>
    <scope>NUCLEOTIDE SEQUENCE [LARGE SCALE GENOMIC DNA]</scope>
    <source>
        <strain evidence="2">ATCC BAA-275 / DSM 13257 / NCIMB 13706 / S10</strain>
    </source>
</reference>
<protein>
    <submittedName>
        <fullName evidence="1">Uroporphyrinogen decarboxylase (URO-D)</fullName>
    </submittedName>
</protein>
<dbReference type="Proteomes" id="UP000005262">
    <property type="component" value="Chromosome"/>
</dbReference>
<reference evidence="2" key="2">
    <citation type="submission" date="2012-08" db="EMBL/GenBank/DDBJ databases">
        <title>Finished genome of Desulfosporosinus meridiei DSM 13257.</title>
        <authorList>
            <person name="Huntemann M."/>
            <person name="Wei C.-L."/>
            <person name="Han J."/>
            <person name="Detter J.C."/>
            <person name="Han C."/>
            <person name="Davenport K."/>
            <person name="Daligault H."/>
            <person name="Erkkila T."/>
            <person name="Gu W."/>
            <person name="Munk A.C.C."/>
            <person name="Teshima H."/>
            <person name="Xu Y."/>
            <person name="Chain P."/>
            <person name="Tapia R."/>
            <person name="Chen A."/>
            <person name="Krypides N."/>
            <person name="Mavromatis K."/>
            <person name="Markowitz V."/>
            <person name="Szeto E."/>
            <person name="Ivanova N."/>
            <person name="Mikhailova N."/>
            <person name="Ovchinnikova G."/>
            <person name="Pagani I."/>
            <person name="Pati A."/>
            <person name="Goodwin L."/>
            <person name="Peters L."/>
            <person name="Pitluck S."/>
            <person name="Woyke T."/>
            <person name="Pester M."/>
            <person name="Spring S."/>
            <person name="Ollivier B."/>
            <person name="Rattei T."/>
            <person name="Klenk H.-P."/>
            <person name="Wagner M."/>
            <person name="Loy A."/>
        </authorList>
    </citation>
    <scope>NUCLEOTIDE SEQUENCE [LARGE SCALE GENOMIC DNA]</scope>
    <source>
        <strain evidence="2">ATCC BAA-275 / DSM 13257 / NCIMB 13706 / S10</strain>
    </source>
</reference>
<dbReference type="eggNOG" id="COG0407">
    <property type="taxonomic scope" value="Bacteria"/>
</dbReference>
<dbReference type="HOGENOM" id="CLU_059388_0_0_9"/>